<accession>A0A090KQF3</accession>
<dbReference type="AlphaFoldDB" id="A0A090KQF3"/>
<reference evidence="1 2" key="1">
    <citation type="submission" date="2014-07" db="EMBL/GenBank/DDBJ databases">
        <authorList>
            <person name="Wibberg Daniel"/>
        </authorList>
    </citation>
    <scope>NUCLEOTIDE SEQUENCE [LARGE SCALE GENOMIC DNA]</scope>
</reference>
<evidence type="ECO:0000313" key="2">
    <source>
        <dbReference type="Proteomes" id="UP000040576"/>
    </source>
</evidence>
<gene>
    <name evidence="1" type="ORF">BT1A1_1012</name>
</gene>
<dbReference type="Proteomes" id="UP000040576">
    <property type="component" value="Unassembled WGS sequence"/>
</dbReference>
<protein>
    <submittedName>
        <fullName evidence="1">Uncharacterized protein</fullName>
    </submittedName>
</protein>
<keyword evidence="2" id="KW-1185">Reference proteome</keyword>
<organism evidence="1 2">
    <name type="scientific">Caldibacillus thermoamylovorans</name>
    <dbReference type="NCBI Taxonomy" id="35841"/>
    <lineage>
        <taxon>Bacteria</taxon>
        <taxon>Bacillati</taxon>
        <taxon>Bacillota</taxon>
        <taxon>Bacilli</taxon>
        <taxon>Bacillales</taxon>
        <taxon>Bacillaceae</taxon>
        <taxon>Caldibacillus</taxon>
    </lineage>
</organism>
<name>A0A090KQF3_9BACI</name>
<dbReference type="EMBL" id="CCRF01000035">
    <property type="protein sequence ID" value="CEE00859.1"/>
    <property type="molecule type" value="Genomic_DNA"/>
</dbReference>
<evidence type="ECO:0000313" key="1">
    <source>
        <dbReference type="EMBL" id="CEE00859.1"/>
    </source>
</evidence>
<proteinExistence type="predicted"/>
<sequence length="39" mass="4159">MGLIAISGVILLYSGQTSTISSSCDLKEIKDVKEDDKCP</sequence>